<dbReference type="Proteomes" id="UP000324222">
    <property type="component" value="Unassembled WGS sequence"/>
</dbReference>
<protein>
    <submittedName>
        <fullName evidence="2">Uncharacterized protein</fullName>
    </submittedName>
</protein>
<evidence type="ECO:0000256" key="1">
    <source>
        <dbReference type="SAM" id="MobiDB-lite"/>
    </source>
</evidence>
<accession>A0A5B7GEN8</accession>
<organism evidence="2 3">
    <name type="scientific">Portunus trituberculatus</name>
    <name type="common">Swimming crab</name>
    <name type="synonym">Neptunus trituberculatus</name>
    <dbReference type="NCBI Taxonomy" id="210409"/>
    <lineage>
        <taxon>Eukaryota</taxon>
        <taxon>Metazoa</taxon>
        <taxon>Ecdysozoa</taxon>
        <taxon>Arthropoda</taxon>
        <taxon>Crustacea</taxon>
        <taxon>Multicrustacea</taxon>
        <taxon>Malacostraca</taxon>
        <taxon>Eumalacostraca</taxon>
        <taxon>Eucarida</taxon>
        <taxon>Decapoda</taxon>
        <taxon>Pleocyemata</taxon>
        <taxon>Brachyura</taxon>
        <taxon>Eubrachyura</taxon>
        <taxon>Portunoidea</taxon>
        <taxon>Portunidae</taxon>
        <taxon>Portuninae</taxon>
        <taxon>Portunus</taxon>
    </lineage>
</organism>
<sequence>MEDTPAEPAKLPSPGNPPGSDAVSPPPTRPKEETGTAKTGSPQTPEVLPERGAVRRLNPLIPGPAIEETGSAGACKPLNPGATSGSGAAHKLIPLRPENSVEAPDTAGVSTNLTSGAMLGSGAALKLTPPKIREVCKRA</sequence>
<keyword evidence="3" id="KW-1185">Reference proteome</keyword>
<reference evidence="2 3" key="1">
    <citation type="submission" date="2019-05" db="EMBL/GenBank/DDBJ databases">
        <title>Another draft genome of Portunus trituberculatus and its Hox gene families provides insights of decapod evolution.</title>
        <authorList>
            <person name="Jeong J.-H."/>
            <person name="Song I."/>
            <person name="Kim S."/>
            <person name="Choi T."/>
            <person name="Kim D."/>
            <person name="Ryu S."/>
            <person name="Kim W."/>
        </authorList>
    </citation>
    <scope>NUCLEOTIDE SEQUENCE [LARGE SCALE GENOMIC DNA]</scope>
    <source>
        <tissue evidence="2">Muscle</tissue>
    </source>
</reference>
<dbReference type="AlphaFoldDB" id="A0A5B7GEN8"/>
<feature type="region of interest" description="Disordered" evidence="1">
    <location>
        <begin position="1"/>
        <end position="109"/>
    </location>
</feature>
<gene>
    <name evidence="2" type="ORF">E2C01_048935</name>
</gene>
<dbReference type="EMBL" id="VSRR010012811">
    <property type="protein sequence ID" value="MPC55004.1"/>
    <property type="molecule type" value="Genomic_DNA"/>
</dbReference>
<evidence type="ECO:0000313" key="3">
    <source>
        <dbReference type="Proteomes" id="UP000324222"/>
    </source>
</evidence>
<proteinExistence type="predicted"/>
<evidence type="ECO:0000313" key="2">
    <source>
        <dbReference type="EMBL" id="MPC55004.1"/>
    </source>
</evidence>
<comment type="caution">
    <text evidence="2">The sequence shown here is derived from an EMBL/GenBank/DDBJ whole genome shotgun (WGS) entry which is preliminary data.</text>
</comment>
<name>A0A5B7GEN8_PORTR</name>